<dbReference type="Proteomes" id="UP000012065">
    <property type="component" value="Unassembled WGS sequence"/>
</dbReference>
<dbReference type="PANTHER" id="PTHR11552">
    <property type="entry name" value="GLUCOSE-METHANOL-CHOLINE GMC OXIDOREDUCTASE"/>
    <property type="match status" value="1"/>
</dbReference>
<dbReference type="InterPro" id="IPR000172">
    <property type="entry name" value="GMC_OxRdtase_N"/>
</dbReference>
<dbReference type="GO" id="GO:0050660">
    <property type="term" value="F:flavin adenine dinucleotide binding"/>
    <property type="evidence" value="ECO:0007669"/>
    <property type="project" value="InterPro"/>
</dbReference>
<dbReference type="EMBL" id="CAOJ01011122">
    <property type="protein sequence ID" value="CCO33191.1"/>
    <property type="molecule type" value="Genomic_DNA"/>
</dbReference>
<evidence type="ECO:0000256" key="1">
    <source>
        <dbReference type="ARBA" id="ARBA00010790"/>
    </source>
</evidence>
<sequence length="157" mass="16655">MQATSLVWGDKASSGAVATGVKFAASSGAQSYTVNAKKEVILCGGTVGSAQLLQLSGVGPKSLMTSLNIDSVVDLPGVGQNLQDHGATSVSWTVDGATWWDLMTNDTLQAQQLTQWRDDATGLWTYINEAVAYPSIQDIMGTNANTWLNTYRSEGHN</sequence>
<gene>
    <name evidence="3" type="ORF">BN14_07264</name>
</gene>
<dbReference type="GO" id="GO:0016614">
    <property type="term" value="F:oxidoreductase activity, acting on CH-OH group of donors"/>
    <property type="evidence" value="ECO:0007669"/>
    <property type="project" value="InterPro"/>
</dbReference>
<reference evidence="3 4" key="1">
    <citation type="journal article" date="2013" name="J. Biotechnol.">
        <title>Establishment and interpretation of the genome sequence of the phytopathogenic fungus Rhizoctonia solani AG1-IB isolate 7/3/14.</title>
        <authorList>
            <person name="Wibberg D.W."/>
            <person name="Jelonek L.J."/>
            <person name="Rupp O.R."/>
            <person name="Hennig M.H."/>
            <person name="Eikmeyer F.E."/>
            <person name="Goesmann A.G."/>
            <person name="Hartmann A.H."/>
            <person name="Borriss R.B."/>
            <person name="Grosch R.G."/>
            <person name="Puehler A.P."/>
            <person name="Schlueter A.S."/>
        </authorList>
    </citation>
    <scope>NUCLEOTIDE SEQUENCE [LARGE SCALE GENOMIC DNA]</scope>
    <source>
        <strain evidence="4">AG1-IB / isolate 7/3/14</strain>
    </source>
</reference>
<dbReference type="HOGENOM" id="CLU_1679159_0_0_1"/>
<dbReference type="PANTHER" id="PTHR11552:SF218">
    <property type="entry name" value="GLUCOSE-METHANOL-CHOLINE OXIDOREDUCTASE N-TERMINAL DOMAIN-CONTAINING PROTEIN"/>
    <property type="match status" value="1"/>
</dbReference>
<dbReference type="InterPro" id="IPR012132">
    <property type="entry name" value="GMC_OxRdtase"/>
</dbReference>
<dbReference type="Gene3D" id="3.50.50.60">
    <property type="entry name" value="FAD/NAD(P)-binding domain"/>
    <property type="match status" value="1"/>
</dbReference>
<name>M5C157_THACB</name>
<evidence type="ECO:0000313" key="4">
    <source>
        <dbReference type="Proteomes" id="UP000012065"/>
    </source>
</evidence>
<evidence type="ECO:0000259" key="2">
    <source>
        <dbReference type="Pfam" id="PF00732"/>
    </source>
</evidence>
<dbReference type="AlphaFoldDB" id="M5C157"/>
<comment type="similarity">
    <text evidence="1">Belongs to the GMC oxidoreductase family.</text>
</comment>
<protein>
    <submittedName>
        <fullName evidence="3">Choline dehydrogenase Short=CDH</fullName>
    </submittedName>
</protein>
<proteinExistence type="inferred from homology"/>
<dbReference type="SUPFAM" id="SSF51905">
    <property type="entry name" value="FAD/NAD(P)-binding domain"/>
    <property type="match status" value="1"/>
</dbReference>
<dbReference type="Pfam" id="PF00732">
    <property type="entry name" value="GMC_oxred_N"/>
    <property type="match status" value="1"/>
</dbReference>
<accession>M5C157</accession>
<organism evidence="3 4">
    <name type="scientific">Thanatephorus cucumeris (strain AG1-IB / isolate 7/3/14)</name>
    <name type="common">Lettuce bottom rot fungus</name>
    <name type="synonym">Rhizoctonia solani</name>
    <dbReference type="NCBI Taxonomy" id="1108050"/>
    <lineage>
        <taxon>Eukaryota</taxon>
        <taxon>Fungi</taxon>
        <taxon>Dikarya</taxon>
        <taxon>Basidiomycota</taxon>
        <taxon>Agaricomycotina</taxon>
        <taxon>Agaricomycetes</taxon>
        <taxon>Cantharellales</taxon>
        <taxon>Ceratobasidiaceae</taxon>
        <taxon>Rhizoctonia</taxon>
        <taxon>Rhizoctonia solani AG-1</taxon>
    </lineage>
</organism>
<dbReference type="Gene3D" id="3.30.560.10">
    <property type="entry name" value="Glucose Oxidase, domain 3"/>
    <property type="match status" value="1"/>
</dbReference>
<dbReference type="InterPro" id="IPR036188">
    <property type="entry name" value="FAD/NAD-bd_sf"/>
</dbReference>
<comment type="caution">
    <text evidence="3">The sequence shown here is derived from an EMBL/GenBank/DDBJ whole genome shotgun (WGS) entry which is preliminary data.</text>
</comment>
<evidence type="ECO:0000313" key="3">
    <source>
        <dbReference type="EMBL" id="CCO33191.1"/>
    </source>
</evidence>
<feature type="domain" description="Glucose-methanol-choline oxidoreductase N-terminal" evidence="2">
    <location>
        <begin position="16"/>
        <end position="85"/>
    </location>
</feature>